<evidence type="ECO:0000256" key="15">
    <source>
        <dbReference type="ARBA" id="ARBA00023239"/>
    </source>
</evidence>
<dbReference type="Pfam" id="PF00211">
    <property type="entry name" value="Guanylate_cyc"/>
    <property type="match status" value="1"/>
</dbReference>
<gene>
    <name evidence="18" type="ORF">EGW08_016225</name>
</gene>
<evidence type="ECO:0000256" key="8">
    <source>
        <dbReference type="ARBA" id="ARBA00022741"/>
    </source>
</evidence>
<dbReference type="CDD" id="cd07302">
    <property type="entry name" value="CHD"/>
    <property type="match status" value="1"/>
</dbReference>
<dbReference type="Proteomes" id="UP000271974">
    <property type="component" value="Unassembled WGS sequence"/>
</dbReference>
<reference evidence="18 19" key="1">
    <citation type="submission" date="2019-01" db="EMBL/GenBank/DDBJ databases">
        <title>A draft genome assembly of the solar-powered sea slug Elysia chlorotica.</title>
        <authorList>
            <person name="Cai H."/>
            <person name="Li Q."/>
            <person name="Fang X."/>
            <person name="Li J."/>
            <person name="Curtis N.E."/>
            <person name="Altenburger A."/>
            <person name="Shibata T."/>
            <person name="Feng M."/>
            <person name="Maeda T."/>
            <person name="Schwartz J.A."/>
            <person name="Shigenobu S."/>
            <person name="Lundholm N."/>
            <person name="Nishiyama T."/>
            <person name="Yang H."/>
            <person name="Hasebe M."/>
            <person name="Li S."/>
            <person name="Pierce S.K."/>
            <person name="Wang J."/>
        </authorList>
    </citation>
    <scope>NUCLEOTIDE SEQUENCE [LARGE SCALE GENOMIC DNA]</scope>
    <source>
        <strain evidence="18">EC2010</strain>
        <tissue evidence="18">Whole organism of an adult</tissue>
    </source>
</reference>
<evidence type="ECO:0000313" key="18">
    <source>
        <dbReference type="EMBL" id="RUS76020.1"/>
    </source>
</evidence>
<dbReference type="FunFam" id="3.30.70.1230:FF:000001">
    <property type="entry name" value="Adenylate cyclase"/>
    <property type="match status" value="1"/>
</dbReference>
<keyword evidence="14" id="KW-0325">Glycoprotein</keyword>
<dbReference type="Gene3D" id="3.30.70.1230">
    <property type="entry name" value="Nucleotide cyclase"/>
    <property type="match status" value="1"/>
</dbReference>
<organism evidence="18 19">
    <name type="scientific">Elysia chlorotica</name>
    <name type="common">Eastern emerald elysia</name>
    <name type="synonym">Sea slug</name>
    <dbReference type="NCBI Taxonomy" id="188477"/>
    <lineage>
        <taxon>Eukaryota</taxon>
        <taxon>Metazoa</taxon>
        <taxon>Spiralia</taxon>
        <taxon>Lophotrochozoa</taxon>
        <taxon>Mollusca</taxon>
        <taxon>Gastropoda</taxon>
        <taxon>Heterobranchia</taxon>
        <taxon>Euthyneura</taxon>
        <taxon>Panpulmonata</taxon>
        <taxon>Sacoglossa</taxon>
        <taxon>Placobranchoidea</taxon>
        <taxon>Plakobranchidae</taxon>
        <taxon>Elysia</taxon>
    </lineage>
</organism>
<dbReference type="SUPFAM" id="SSF55073">
    <property type="entry name" value="Nucleotide cyclase"/>
    <property type="match status" value="1"/>
</dbReference>
<name>A0A433T3E0_ELYCH</name>
<keyword evidence="13" id="KW-0472">Membrane</keyword>
<keyword evidence="19" id="KW-1185">Reference proteome</keyword>
<keyword evidence="8" id="KW-0547">Nucleotide-binding</keyword>
<proteinExistence type="inferred from homology"/>
<evidence type="ECO:0000256" key="16">
    <source>
        <dbReference type="RuleBase" id="RU000405"/>
    </source>
</evidence>
<dbReference type="InterPro" id="IPR029787">
    <property type="entry name" value="Nucleotide_cyclase"/>
</dbReference>
<evidence type="ECO:0000256" key="3">
    <source>
        <dbReference type="ARBA" id="ARBA00004141"/>
    </source>
</evidence>
<keyword evidence="11" id="KW-1133">Transmembrane helix</keyword>
<dbReference type="OrthoDB" id="2107370at2759"/>
<evidence type="ECO:0000256" key="6">
    <source>
        <dbReference type="ARBA" id="ARBA00022723"/>
    </source>
</evidence>
<dbReference type="GO" id="GO:0035556">
    <property type="term" value="P:intracellular signal transduction"/>
    <property type="evidence" value="ECO:0007669"/>
    <property type="project" value="InterPro"/>
</dbReference>
<keyword evidence="15 16" id="KW-0456">Lyase</keyword>
<dbReference type="SMART" id="SM00044">
    <property type="entry name" value="CYCc"/>
    <property type="match status" value="1"/>
</dbReference>
<comment type="caution">
    <text evidence="18">The sequence shown here is derived from an EMBL/GenBank/DDBJ whole genome shotgun (WGS) entry which is preliminary data.</text>
</comment>
<dbReference type="EC" id="4.6.1.1" evidence="4"/>
<dbReference type="GO" id="GO:0046872">
    <property type="term" value="F:metal ion binding"/>
    <property type="evidence" value="ECO:0007669"/>
    <property type="project" value="UniProtKB-KW"/>
</dbReference>
<dbReference type="GO" id="GO:0007189">
    <property type="term" value="P:adenylate cyclase-activating G protein-coupled receptor signaling pathway"/>
    <property type="evidence" value="ECO:0007669"/>
    <property type="project" value="TreeGrafter"/>
</dbReference>
<sequence length="285" mass="32386">MELVYKTTVYAAVILVTMHYIDRQMEFANRLGHLFKLQFQGETEQVKMMAAINKIVLENIIPSHVVAYYLRSSRKHEDLYHESCSHVTVMFASIPNFKDFYQQTKANGEGMECIRVLNEIISDFDLLLIKKFPDVEKIKTIGSTYMAATGLHNGTLRTTEEGESWENNVVTMIHFCLAMISTLECDFNKHSFNNFSLRIGVNCGPVIAGVIGARKPQYDIWGDTVNVASRMDSSGQQGKIQVPEETAAVLVKYGFPMEFRGITKVKGKQPMKTFFLKQRKDSLKS</sequence>
<evidence type="ECO:0000256" key="10">
    <source>
        <dbReference type="ARBA" id="ARBA00022842"/>
    </source>
</evidence>
<evidence type="ECO:0000256" key="5">
    <source>
        <dbReference type="ARBA" id="ARBA00022692"/>
    </source>
</evidence>
<keyword evidence="7" id="KW-0677">Repeat</keyword>
<keyword evidence="12" id="KW-0115">cAMP biosynthesis</keyword>
<dbReference type="InterPro" id="IPR018297">
    <property type="entry name" value="A/G_cyclase_CS"/>
</dbReference>
<evidence type="ECO:0000259" key="17">
    <source>
        <dbReference type="PROSITE" id="PS50125"/>
    </source>
</evidence>
<dbReference type="GO" id="GO:0005524">
    <property type="term" value="F:ATP binding"/>
    <property type="evidence" value="ECO:0007669"/>
    <property type="project" value="UniProtKB-KW"/>
</dbReference>
<evidence type="ECO:0000256" key="2">
    <source>
        <dbReference type="ARBA" id="ARBA00001946"/>
    </source>
</evidence>
<evidence type="ECO:0000256" key="9">
    <source>
        <dbReference type="ARBA" id="ARBA00022840"/>
    </source>
</evidence>
<comment type="catalytic activity">
    <reaction evidence="1">
        <text>ATP = 3',5'-cyclic AMP + diphosphate</text>
        <dbReference type="Rhea" id="RHEA:15389"/>
        <dbReference type="ChEBI" id="CHEBI:30616"/>
        <dbReference type="ChEBI" id="CHEBI:33019"/>
        <dbReference type="ChEBI" id="CHEBI:58165"/>
        <dbReference type="EC" id="4.6.1.1"/>
    </reaction>
</comment>
<evidence type="ECO:0000256" key="4">
    <source>
        <dbReference type="ARBA" id="ARBA00012201"/>
    </source>
</evidence>
<dbReference type="GO" id="GO:0004016">
    <property type="term" value="F:adenylate cyclase activity"/>
    <property type="evidence" value="ECO:0007669"/>
    <property type="project" value="UniProtKB-EC"/>
</dbReference>
<evidence type="ECO:0000256" key="14">
    <source>
        <dbReference type="ARBA" id="ARBA00023180"/>
    </source>
</evidence>
<dbReference type="PANTHER" id="PTHR45627">
    <property type="entry name" value="ADENYLATE CYCLASE TYPE 1"/>
    <property type="match status" value="1"/>
</dbReference>
<dbReference type="InterPro" id="IPR001054">
    <property type="entry name" value="A/G_cyclase"/>
</dbReference>
<keyword evidence="9" id="KW-0067">ATP-binding</keyword>
<comment type="cofactor">
    <cofactor evidence="2">
        <name>Mg(2+)</name>
        <dbReference type="ChEBI" id="CHEBI:18420"/>
    </cofactor>
</comment>
<dbReference type="GO" id="GO:0006171">
    <property type="term" value="P:cAMP biosynthetic process"/>
    <property type="evidence" value="ECO:0007669"/>
    <property type="project" value="UniProtKB-KW"/>
</dbReference>
<evidence type="ECO:0000313" key="19">
    <source>
        <dbReference type="Proteomes" id="UP000271974"/>
    </source>
</evidence>
<dbReference type="AlphaFoldDB" id="A0A433T3E0"/>
<evidence type="ECO:0000256" key="11">
    <source>
        <dbReference type="ARBA" id="ARBA00022989"/>
    </source>
</evidence>
<evidence type="ECO:0000256" key="13">
    <source>
        <dbReference type="ARBA" id="ARBA00023136"/>
    </source>
</evidence>
<evidence type="ECO:0000256" key="12">
    <source>
        <dbReference type="ARBA" id="ARBA00022998"/>
    </source>
</evidence>
<comment type="similarity">
    <text evidence="16">Belongs to the adenylyl cyclase class-4/guanylyl cyclase family.</text>
</comment>
<dbReference type="PANTHER" id="PTHR45627:SF12">
    <property type="entry name" value="ADENYLATE CYCLASE TYPE 2"/>
    <property type="match status" value="1"/>
</dbReference>
<comment type="subcellular location">
    <subcellularLocation>
        <location evidence="3">Membrane</location>
        <topology evidence="3">Multi-pass membrane protein</topology>
    </subcellularLocation>
</comment>
<protein>
    <recommendedName>
        <fullName evidence="4">adenylate cyclase</fullName>
        <ecNumber evidence="4">4.6.1.1</ecNumber>
    </recommendedName>
</protein>
<keyword evidence="6" id="KW-0479">Metal-binding</keyword>
<dbReference type="EMBL" id="RQTK01000693">
    <property type="protein sequence ID" value="RUS76020.1"/>
    <property type="molecule type" value="Genomic_DNA"/>
</dbReference>
<dbReference type="PROSITE" id="PS00452">
    <property type="entry name" value="GUANYLATE_CYCLASE_1"/>
    <property type="match status" value="1"/>
</dbReference>
<dbReference type="STRING" id="188477.A0A433T3E0"/>
<keyword evidence="5" id="KW-0812">Transmembrane</keyword>
<dbReference type="PROSITE" id="PS50125">
    <property type="entry name" value="GUANYLATE_CYCLASE_2"/>
    <property type="match status" value="1"/>
</dbReference>
<dbReference type="GO" id="GO:0005886">
    <property type="term" value="C:plasma membrane"/>
    <property type="evidence" value="ECO:0007669"/>
    <property type="project" value="TreeGrafter"/>
</dbReference>
<feature type="domain" description="Guanylate cyclase" evidence="17">
    <location>
        <begin position="88"/>
        <end position="232"/>
    </location>
</feature>
<keyword evidence="10" id="KW-0460">Magnesium</keyword>
<evidence type="ECO:0000256" key="7">
    <source>
        <dbReference type="ARBA" id="ARBA00022737"/>
    </source>
</evidence>
<accession>A0A433T3E0</accession>
<evidence type="ECO:0000256" key="1">
    <source>
        <dbReference type="ARBA" id="ARBA00001593"/>
    </source>
</evidence>